<dbReference type="GO" id="GO:0042995">
    <property type="term" value="C:cell projection"/>
    <property type="evidence" value="ECO:0007669"/>
    <property type="project" value="UniProtKB-SubCell"/>
</dbReference>
<comment type="subcellular location">
    <subcellularLocation>
        <location evidence="2">Cell projection</location>
    </subcellularLocation>
    <subcellularLocation>
        <location evidence="1">Cytoplasm</location>
        <location evidence="1">Cytoskeleton</location>
    </subcellularLocation>
</comment>
<dbReference type="STRING" id="104421.E2A0L2"/>
<dbReference type="GO" id="GO:0030832">
    <property type="term" value="P:regulation of actin filament length"/>
    <property type="evidence" value="ECO:0007669"/>
    <property type="project" value="TreeGrafter"/>
</dbReference>
<dbReference type="PROSITE" id="PS50011">
    <property type="entry name" value="PROTEIN_KINASE_DOM"/>
    <property type="match status" value="1"/>
</dbReference>
<dbReference type="OrthoDB" id="6108017at2759"/>
<dbReference type="SUPFAM" id="SSF56112">
    <property type="entry name" value="Protein kinase-like (PK-like)"/>
    <property type="match status" value="1"/>
</dbReference>
<protein>
    <submittedName>
        <fullName evidence="11">Neither inactivation nor afterpotential protein C</fullName>
    </submittedName>
</protein>
<dbReference type="GO" id="GO:0004674">
    <property type="term" value="F:protein serine/threonine kinase activity"/>
    <property type="evidence" value="ECO:0007669"/>
    <property type="project" value="TreeGrafter"/>
</dbReference>
<dbReference type="Pfam" id="PF00069">
    <property type="entry name" value="Pkinase"/>
    <property type="match status" value="1"/>
</dbReference>
<reference evidence="11 12" key="1">
    <citation type="journal article" date="2010" name="Science">
        <title>Genomic comparison of the ants Camponotus floridanus and Harpegnathos saltator.</title>
        <authorList>
            <person name="Bonasio R."/>
            <person name="Zhang G."/>
            <person name="Ye C."/>
            <person name="Mutti N.S."/>
            <person name="Fang X."/>
            <person name="Qin N."/>
            <person name="Donahue G."/>
            <person name="Yang P."/>
            <person name="Li Q."/>
            <person name="Li C."/>
            <person name="Zhang P."/>
            <person name="Huang Z."/>
            <person name="Berger S.L."/>
            <person name="Reinberg D."/>
            <person name="Wang J."/>
            <person name="Liebig J."/>
        </authorList>
    </citation>
    <scope>NUCLEOTIDE SEQUENCE [LARGE SCALE GENOMIC DNA]</scope>
    <source>
        <strain evidence="12">C129</strain>
    </source>
</reference>
<proteinExistence type="predicted"/>
<keyword evidence="8" id="KW-0067">ATP-binding</keyword>
<dbReference type="EMBL" id="GL435626">
    <property type="protein sequence ID" value="EFN72915.1"/>
    <property type="molecule type" value="Genomic_DNA"/>
</dbReference>
<evidence type="ECO:0000256" key="4">
    <source>
        <dbReference type="ARBA" id="ARBA00022737"/>
    </source>
</evidence>
<dbReference type="GO" id="GO:0005856">
    <property type="term" value="C:cytoskeleton"/>
    <property type="evidence" value="ECO:0007669"/>
    <property type="project" value="UniProtKB-SubCell"/>
</dbReference>
<evidence type="ECO:0000256" key="6">
    <source>
        <dbReference type="ARBA" id="ARBA00023212"/>
    </source>
</evidence>
<dbReference type="InterPro" id="IPR011009">
    <property type="entry name" value="Kinase-like_dom_sf"/>
</dbReference>
<dbReference type="PANTHER" id="PTHR46256">
    <property type="entry name" value="AGAP011099-PA"/>
    <property type="match status" value="1"/>
</dbReference>
<dbReference type="Gene3D" id="3.30.200.20">
    <property type="entry name" value="Phosphorylase Kinase, domain 1"/>
    <property type="match status" value="1"/>
</dbReference>
<feature type="binding site" evidence="8">
    <location>
        <position position="83"/>
    </location>
    <ligand>
        <name>ATP</name>
        <dbReference type="ChEBI" id="CHEBI:30616"/>
    </ligand>
</feature>
<gene>
    <name evidence="11" type="ORF">EAG_11206</name>
</gene>
<evidence type="ECO:0000259" key="10">
    <source>
        <dbReference type="PROSITE" id="PS50011"/>
    </source>
</evidence>
<keyword evidence="7" id="KW-0966">Cell projection</keyword>
<evidence type="ECO:0000256" key="3">
    <source>
        <dbReference type="ARBA" id="ARBA00022490"/>
    </source>
</evidence>
<evidence type="ECO:0000256" key="7">
    <source>
        <dbReference type="ARBA" id="ARBA00023273"/>
    </source>
</evidence>
<evidence type="ECO:0000256" key="9">
    <source>
        <dbReference type="SAM" id="MobiDB-lite"/>
    </source>
</evidence>
<evidence type="ECO:0000313" key="12">
    <source>
        <dbReference type="Proteomes" id="UP000000311"/>
    </source>
</evidence>
<dbReference type="Proteomes" id="UP000000311">
    <property type="component" value="Unassembled WGS sequence"/>
</dbReference>
<feature type="compositionally biased region" description="Basic and acidic residues" evidence="9">
    <location>
        <begin position="11"/>
        <end position="32"/>
    </location>
</feature>
<evidence type="ECO:0000256" key="2">
    <source>
        <dbReference type="ARBA" id="ARBA00004316"/>
    </source>
</evidence>
<feature type="region of interest" description="Disordered" evidence="9">
    <location>
        <begin position="1"/>
        <end position="44"/>
    </location>
</feature>
<dbReference type="InterPro" id="IPR017441">
    <property type="entry name" value="Protein_kinase_ATP_BS"/>
</dbReference>
<evidence type="ECO:0000256" key="1">
    <source>
        <dbReference type="ARBA" id="ARBA00004245"/>
    </source>
</evidence>
<dbReference type="PROSITE" id="PS00107">
    <property type="entry name" value="PROTEIN_KINASE_ATP"/>
    <property type="match status" value="1"/>
</dbReference>
<dbReference type="InParanoid" id="E2A0L2"/>
<evidence type="ECO:0000313" key="11">
    <source>
        <dbReference type="EMBL" id="EFN72915.1"/>
    </source>
</evidence>
<keyword evidence="4" id="KW-0677">Repeat</keyword>
<evidence type="ECO:0000256" key="5">
    <source>
        <dbReference type="ARBA" id="ARBA00023203"/>
    </source>
</evidence>
<organism evidence="12">
    <name type="scientific">Camponotus floridanus</name>
    <name type="common">Florida carpenter ant</name>
    <dbReference type="NCBI Taxonomy" id="104421"/>
    <lineage>
        <taxon>Eukaryota</taxon>
        <taxon>Metazoa</taxon>
        <taxon>Ecdysozoa</taxon>
        <taxon>Arthropoda</taxon>
        <taxon>Hexapoda</taxon>
        <taxon>Insecta</taxon>
        <taxon>Pterygota</taxon>
        <taxon>Neoptera</taxon>
        <taxon>Endopterygota</taxon>
        <taxon>Hymenoptera</taxon>
        <taxon>Apocrita</taxon>
        <taxon>Aculeata</taxon>
        <taxon>Formicoidea</taxon>
        <taxon>Formicidae</taxon>
        <taxon>Formicinae</taxon>
        <taxon>Camponotus</taxon>
    </lineage>
</organism>
<accession>E2A0L2</accession>
<keyword evidence="5" id="KW-0009">Actin-binding</keyword>
<dbReference type="PANTHER" id="PTHR46256:SF2">
    <property type="entry name" value="NEITHER INACTIVATION NOR AFTERPOTENTIAL PROTEIN C"/>
    <property type="match status" value="1"/>
</dbReference>
<keyword evidence="8" id="KW-0547">Nucleotide-binding</keyword>
<dbReference type="GO" id="GO:0005524">
    <property type="term" value="F:ATP binding"/>
    <property type="evidence" value="ECO:0007669"/>
    <property type="project" value="UniProtKB-UniRule"/>
</dbReference>
<dbReference type="GO" id="GO:0003779">
    <property type="term" value="F:actin binding"/>
    <property type="evidence" value="ECO:0007669"/>
    <property type="project" value="UniProtKB-KW"/>
</dbReference>
<sequence length="308" mass="34300">MNDFGYGKRKASNDRYGNNRDERMKMENRSKNQDTGSGTLKRLDSIQDPGKRYALKDCIGVGVYGNVYEGIDQQAGNKKVAIKIQKLTPETQSLIVEEYRILRDFSGHPNLPDFYGIYRRRSAKKSEYDEIWFIMEFCEGGTVLDLVRGMIASCKRMREEHIAFILKEVIKVHRKGTTRIMGPGILSLASGSLMVHGDNIYDPGSLSLNHYVGPYLSGMPRARTIRCPSPLGLAVPAISSSSPESMSFLFCLGNCTQHPVSLFLFPPPVLLLFPHGYVFHGPGSDSSTVTRAVNQTTLTFNAGKLHAK</sequence>
<evidence type="ECO:0000256" key="8">
    <source>
        <dbReference type="PROSITE-ProRule" id="PRU10141"/>
    </source>
</evidence>
<keyword evidence="12" id="KW-1185">Reference proteome</keyword>
<dbReference type="InterPro" id="IPR000719">
    <property type="entry name" value="Prot_kinase_dom"/>
</dbReference>
<feature type="domain" description="Protein kinase" evidence="10">
    <location>
        <begin position="53"/>
        <end position="308"/>
    </location>
</feature>
<keyword evidence="3" id="KW-0963">Cytoplasm</keyword>
<keyword evidence="6" id="KW-0206">Cytoskeleton</keyword>
<dbReference type="SMART" id="SM00220">
    <property type="entry name" value="S_TKc"/>
    <property type="match status" value="1"/>
</dbReference>
<name>E2A0L2_CAMFO</name>
<dbReference type="AlphaFoldDB" id="E2A0L2"/>
<dbReference type="GO" id="GO:0000146">
    <property type="term" value="F:microfilament motor activity"/>
    <property type="evidence" value="ECO:0007669"/>
    <property type="project" value="TreeGrafter"/>
</dbReference>
<dbReference type="InterPro" id="IPR052409">
    <property type="entry name" value="Myosin-III_kinase_activity"/>
</dbReference>